<reference evidence="1 2" key="1">
    <citation type="journal article" date="2007" name="Archaea">
        <title>The genome of Hyperthermus butylicus: a sulfur-reducing, peptide fermenting, neutrophilic Crenarchaeote growing up to 108 degrees C.</title>
        <authorList>
            <person name="Brugger K."/>
            <person name="Chen L."/>
            <person name="Stark M."/>
            <person name="Zibat A."/>
            <person name="Redder P."/>
            <person name="Ruepp A."/>
            <person name="Awayez M."/>
            <person name="She Q."/>
            <person name="Garrett R.A."/>
            <person name="Klenk H.P."/>
        </authorList>
    </citation>
    <scope>NUCLEOTIDE SEQUENCE [LARGE SCALE GENOMIC DNA]</scope>
    <source>
        <strain evidence="2">DSM 5456 / JCM 9403 / PLM1-5</strain>
    </source>
</reference>
<dbReference type="KEGG" id="hbu:Hbut_0321"/>
<dbReference type="HOGENOM" id="CLU_2550193_0_0_2"/>
<dbReference type="GeneID" id="4781416"/>
<dbReference type="EnsemblBacteria" id="ABM80193">
    <property type="protein sequence ID" value="ABM80193"/>
    <property type="gene ID" value="Hbut_0321"/>
</dbReference>
<organism evidence="1 2">
    <name type="scientific">Hyperthermus butylicus (strain DSM 5456 / JCM 9403 / PLM1-5)</name>
    <dbReference type="NCBI Taxonomy" id="415426"/>
    <lineage>
        <taxon>Archaea</taxon>
        <taxon>Thermoproteota</taxon>
        <taxon>Thermoprotei</taxon>
        <taxon>Desulfurococcales</taxon>
        <taxon>Pyrodictiaceae</taxon>
        <taxon>Hyperthermus</taxon>
    </lineage>
</organism>
<proteinExistence type="predicted"/>
<gene>
    <name evidence="1" type="ordered locus">Hbut_0321</name>
</gene>
<keyword evidence="2" id="KW-1185">Reference proteome</keyword>
<dbReference type="EMBL" id="CP000493">
    <property type="protein sequence ID" value="ABM80193.1"/>
    <property type="molecule type" value="Genomic_DNA"/>
</dbReference>
<dbReference type="eggNOG" id="arCOG06101">
    <property type="taxonomic scope" value="Archaea"/>
</dbReference>
<evidence type="ECO:0000313" key="1">
    <source>
        <dbReference type="EMBL" id="ABM80193.1"/>
    </source>
</evidence>
<dbReference type="AlphaFoldDB" id="A2BJN2"/>
<name>A2BJN2_HYPBU</name>
<accession>A2BJN2</accession>
<dbReference type="STRING" id="415426.Hbut_0321"/>
<dbReference type="RefSeq" id="WP_011821511.1">
    <property type="nucleotide sequence ID" value="NC_008818.1"/>
</dbReference>
<dbReference type="Proteomes" id="UP000002593">
    <property type="component" value="Chromosome"/>
</dbReference>
<evidence type="ECO:0000313" key="2">
    <source>
        <dbReference type="Proteomes" id="UP000002593"/>
    </source>
</evidence>
<protein>
    <submittedName>
        <fullName evidence="1">Uncharacterized protein</fullName>
    </submittedName>
</protein>
<sequence length="83" mass="9434">MSGEAYECEKPPCLHVVVDYRRKRFAVFLETADGDLIHIPAERIEDAYNKIVALRSRRFREAVGSEVDEIAEDILGAVPVEEE</sequence>
<dbReference type="OrthoDB" id="15043at2157"/>